<feature type="domain" description="Fibronectin type-III" evidence="5">
    <location>
        <begin position="621"/>
        <end position="726"/>
    </location>
</feature>
<feature type="domain" description="Ig-like" evidence="4">
    <location>
        <begin position="239"/>
        <end position="326"/>
    </location>
</feature>
<dbReference type="Gene3D" id="2.60.40.10">
    <property type="entry name" value="Immunoglobulins"/>
    <property type="match status" value="18"/>
</dbReference>
<feature type="compositionally biased region" description="Polar residues" evidence="2">
    <location>
        <begin position="2042"/>
        <end position="2051"/>
    </location>
</feature>
<feature type="domain" description="Fibronectin type-III" evidence="5">
    <location>
        <begin position="1657"/>
        <end position="1754"/>
    </location>
</feature>
<feature type="region of interest" description="Disordered" evidence="2">
    <location>
        <begin position="1844"/>
        <end position="1863"/>
    </location>
</feature>
<feature type="domain" description="Fibronectin type-III" evidence="5">
    <location>
        <begin position="839"/>
        <end position="937"/>
    </location>
</feature>
<feature type="region of interest" description="Disordered" evidence="2">
    <location>
        <begin position="2003"/>
        <end position="2030"/>
    </location>
</feature>
<dbReference type="InterPro" id="IPR013783">
    <property type="entry name" value="Ig-like_fold"/>
</dbReference>
<feature type="domain" description="Fibronectin type-III" evidence="5">
    <location>
        <begin position="1758"/>
        <end position="1853"/>
    </location>
</feature>
<evidence type="ECO:0000256" key="1">
    <source>
        <dbReference type="ARBA" id="ARBA00022737"/>
    </source>
</evidence>
<keyword evidence="3" id="KW-1133">Transmembrane helix</keyword>
<keyword evidence="3" id="KW-0812">Transmembrane</keyword>
<dbReference type="InterPro" id="IPR036116">
    <property type="entry name" value="FN3_sf"/>
</dbReference>
<feature type="domain" description="Ig-like" evidence="4">
    <location>
        <begin position="340"/>
        <end position="428"/>
    </location>
</feature>
<evidence type="ECO:0000313" key="6">
    <source>
        <dbReference type="Proteomes" id="UP000694888"/>
    </source>
</evidence>
<feature type="compositionally biased region" description="Low complexity" evidence="2">
    <location>
        <begin position="2154"/>
        <end position="2175"/>
    </location>
</feature>
<evidence type="ECO:0000256" key="2">
    <source>
        <dbReference type="SAM" id="MobiDB-lite"/>
    </source>
</evidence>
<dbReference type="InterPro" id="IPR003599">
    <property type="entry name" value="Ig_sub"/>
</dbReference>
<feature type="domain" description="Fibronectin type-III" evidence="5">
    <location>
        <begin position="1556"/>
        <end position="1655"/>
    </location>
</feature>
<evidence type="ECO:0000313" key="7">
    <source>
        <dbReference type="RefSeq" id="XP_012934941.1"/>
    </source>
</evidence>
<feature type="region of interest" description="Disordered" evidence="2">
    <location>
        <begin position="1238"/>
        <end position="1258"/>
    </location>
</feature>
<dbReference type="RefSeq" id="XP_012934943.1">
    <property type="nucleotide sequence ID" value="XM_013079489.2"/>
</dbReference>
<evidence type="ECO:0000259" key="4">
    <source>
        <dbReference type="PROSITE" id="PS50835"/>
    </source>
</evidence>
<dbReference type="SMART" id="SM00060">
    <property type="entry name" value="FN3"/>
    <property type="match status" value="13"/>
</dbReference>
<protein>
    <submittedName>
        <fullName evidence="7 8">Protein sidekick-2 isoform X1</fullName>
    </submittedName>
</protein>
<feature type="domain" description="Fibronectin type-III" evidence="5">
    <location>
        <begin position="1455"/>
        <end position="1551"/>
    </location>
</feature>
<keyword evidence="3" id="KW-0472">Membrane</keyword>
<dbReference type="PRINTS" id="PR00014">
    <property type="entry name" value="FNTYPEIII"/>
</dbReference>
<feature type="compositionally biased region" description="Acidic residues" evidence="2">
    <location>
        <begin position="2109"/>
        <end position="2122"/>
    </location>
</feature>
<feature type="region of interest" description="Disordered" evidence="2">
    <location>
        <begin position="2042"/>
        <end position="2180"/>
    </location>
</feature>
<dbReference type="PANTHER" id="PTHR13817">
    <property type="entry name" value="TITIN"/>
    <property type="match status" value="1"/>
</dbReference>
<organism evidence="6 8">
    <name type="scientific">Aplysia californica</name>
    <name type="common">California sea hare</name>
    <dbReference type="NCBI Taxonomy" id="6500"/>
    <lineage>
        <taxon>Eukaryota</taxon>
        <taxon>Metazoa</taxon>
        <taxon>Spiralia</taxon>
        <taxon>Lophotrochozoa</taxon>
        <taxon>Mollusca</taxon>
        <taxon>Gastropoda</taxon>
        <taxon>Heterobranchia</taxon>
        <taxon>Euthyneura</taxon>
        <taxon>Tectipleura</taxon>
        <taxon>Aplysiida</taxon>
        <taxon>Aplysioidea</taxon>
        <taxon>Aplysiidae</taxon>
        <taxon>Aplysia</taxon>
    </lineage>
</organism>
<evidence type="ECO:0000313" key="9">
    <source>
        <dbReference type="RefSeq" id="XP_035824248.1"/>
    </source>
</evidence>
<evidence type="ECO:0000259" key="5">
    <source>
        <dbReference type="PROSITE" id="PS50853"/>
    </source>
</evidence>
<feature type="domain" description="Ig-like" evidence="4">
    <location>
        <begin position="529"/>
        <end position="617"/>
    </location>
</feature>
<dbReference type="Pfam" id="PF00041">
    <property type="entry name" value="fn3"/>
    <property type="match status" value="13"/>
</dbReference>
<dbReference type="SMART" id="SM00408">
    <property type="entry name" value="IGc2"/>
    <property type="match status" value="5"/>
</dbReference>
<dbReference type="InterPro" id="IPR007110">
    <property type="entry name" value="Ig-like_dom"/>
</dbReference>
<feature type="domain" description="Fibronectin type-III" evidence="5">
    <location>
        <begin position="1857"/>
        <end position="1960"/>
    </location>
</feature>
<feature type="domain" description="Fibronectin type-III" evidence="5">
    <location>
        <begin position="1039"/>
        <end position="1134"/>
    </location>
</feature>
<dbReference type="InterPro" id="IPR036179">
    <property type="entry name" value="Ig-like_dom_sf"/>
</dbReference>
<feature type="domain" description="Fibronectin type-III" evidence="5">
    <location>
        <begin position="941"/>
        <end position="1035"/>
    </location>
</feature>
<dbReference type="CDD" id="cd00063">
    <property type="entry name" value="FN3"/>
    <property type="match status" value="13"/>
</dbReference>
<name>A0ABM0ZUW0_APLCA</name>
<accession>A0ABM0ZUW0</accession>
<feature type="domain" description="Fibronectin type-III" evidence="5">
    <location>
        <begin position="737"/>
        <end position="834"/>
    </location>
</feature>
<dbReference type="Pfam" id="PF13895">
    <property type="entry name" value="Ig_2"/>
    <property type="match status" value="1"/>
</dbReference>
<sequence>MRTDMAACKPWRMWTCVQIFLFLALFMTKWLPLLSQAPEISSEISFLRLLIGKFQEEKLPFVLTITATGSQPLNYTWEKDGTVVFTSSGRGGYTVNKANVSDSGVYRCTVSNALGSVRSLPFSVEVRELGEFEQTSSQTVIVEEKKFTVLRLQKISHLPGTFFSVAWDRDDVTVTQGSFTFYQTLDYDLAVLDVPTNFNGSRFTATANHATFATIKEMTSPAFILKVTASGNGATFIAPEFVVSPKDTTAVAGETVRLECVINAKPTNNLQIDWYKETNGSRYAVTNDRRISITTLGRRLEITSVNATDSGLYLCEGRLKGQSTFSPVTAQAIVTVTDPPSITSSSPVEVLRDYQEAFAFDCEAFGSQPLQVDWYFNAKKLADGNAARYQIYPNGTLEIASVDVPDSGVYQCFAKNSAGEASAYTRLTVNSAAPTIEVPPQNKIIAEHEDTAFTCGVKGGPRPVVVWSKDGKSLEIGGRIRLVNDQLLIGRVEMADSGVYVCTGSNIKGTVSANATLSVIVKTQIFRPPQDTSSILTTDTSLDCGVRSDPSVTPSWRWFFYLEAVFGKTEINGTSGRKLIGPDGSLTITDLNSGDSGIYECVVSSAGGGDARNATLNVIDRPSRPVVTSVMLYDQLLNSVQVSWSLSFDGGTPITGFTVQIRKESFSGSSIENSWESIKTVADPSARSAIVGNLHPSSYYRFRVYADNLVGPSEASDAFPKAEVEAIKMPAQPPGEAPRNLFCRQGSQQEIVVQWEPPPEASWNGDPRGYYIFYKVAGFADDTEKVKTLLGKDAKKTTLNNLAYYKKYRVKIAAFNEKGGGVNSSAFYVTTLQGVPTVAPGNVVVSSPNSTTIRLEWDPPPPRLINGVNQGYVIELSQGMYTREISVPFDEQNPNGRQAFDIINLLKFTMYEVTIACRTATGPGPFSAPRSFRTLEDVPGPVQDLVIDNIRDRSLRINWKPPLEKNGNLTGYRIKYQEKGVPTTLKTEEAGPEVVSQTISELSYRTNYIISVEAKTRVGPGPPSVSEIVSGVPPELPGPPTRLAVTNIEARSVLLQFIPGFDGKTIITLWIVQAQVNDDPEWTHVYNISDPDADQITVLNLRPYTRYRLRVIAQNIVDKSEPSEPCDRFETMQAAPGMPPDDVTPRAISPTAIRMRWRQIPRTEWNGKFLGYKIYYRRWSLDVDNSTSPSDVAQVREDQWTEVELRNGSMVQEHTLTGLQEWLDYQIYMISYNKVGNSAPSETMSERTEEDVPSKSPSNIDLLATSSTTILVSWGSVPVLEQNGNIIGYKVKYKPQWSPDVEFKKVQGASTFNVTLTGLRKFMDYDVQVLAFSRMGDGVLSDIYRVKTESDVPGPPTNVYFPVVTEDSATIVWEKPTEENGIIFNYKVTWRRKDQQDSASQTAVKQKTEFEHSVTGLEREKFYVFSVSARTEEDGFGEAAVAEVYTTSLRERPDTPFNLRIDESKVTARTITLDWIPGKNNFSPVRNFTIQYKEKTGSWTAVESPVKPQSTQYTVTGLRPNSWYKFRVAATNDVGTSDWSDESAEVPTKQDVPDGAPENVKIVALTRTDIKITWTAPDVSLWNSEILMGYRIRYRRELDTTNSANWRYKYATGLEAQVMYLVAGARYSCNVQAYNYLGGGPWSVSAFGYLEIAPTAAPVRVTVTSLSSTDLEITWQPPPKDNINGVLIGYTVLYWSSPTDTCEERSPNSLLESGLSVLLEDLNPYTIYCSTVQAVNLAGTGPKSSLIARRTLEDRPGPPANLRFSNIGLEELVVQWDPPIVPNGLIKSYELQYYVTVDGETAKVTRTLSGSETQQNVTDLAEEERYTFTLAAFTAIGKGNVTQKSVRTGWQPGSPDPPGRPTVMRQSKNLVITWEKRGPGKSPITGYLVRSKERTSRQARSTASNKWQELVRVNSPEPSATVHLSLLKPNVSYAFRVRAINSYGISNASLATDFYETPSSLIVRKSAPFYTQWWFLIIVALIGIVLILLVITTLCYMGQRRNKGKDLKRSTTNTTMMSVTPEPEDGGFPSLELQRSRRSLNRNGRVQNNIYARSPPRPSPASVTYSEDLPPVAGASGGGAVGGAAAIKPPMSDDGSSVLSEKPSNLGDSSDEVSSDESDDSSNESIAKVPVPASPPPPAFSSNFSKSHSHHHNNSSSGAGASSSSNNNSRPGNSSWRFQSPNNAYTYTDSEAESSHYAFSLNNGNLVVNNVAGARTPLSGFSSFV</sequence>
<dbReference type="RefSeq" id="XP_012934941.1">
    <property type="nucleotide sequence ID" value="XM_013079487.2"/>
</dbReference>
<dbReference type="InterPro" id="IPR003961">
    <property type="entry name" value="FN3_dom"/>
</dbReference>
<dbReference type="SUPFAM" id="SSF49265">
    <property type="entry name" value="Fibronectin type III"/>
    <property type="match status" value="7"/>
</dbReference>
<dbReference type="CDD" id="cd00096">
    <property type="entry name" value="Ig"/>
    <property type="match status" value="1"/>
</dbReference>
<feature type="compositionally biased region" description="Basic and acidic residues" evidence="2">
    <location>
        <begin position="1244"/>
        <end position="1253"/>
    </location>
</feature>
<feature type="domain" description="Fibronectin type-III" evidence="5">
    <location>
        <begin position="1256"/>
        <end position="1351"/>
    </location>
</feature>
<dbReference type="SUPFAM" id="SSF48726">
    <property type="entry name" value="Immunoglobulin"/>
    <property type="match status" value="5"/>
</dbReference>
<feature type="compositionally biased region" description="Polar residues" evidence="2">
    <location>
        <begin position="2094"/>
        <end position="2107"/>
    </location>
</feature>
<dbReference type="PROSITE" id="PS50835">
    <property type="entry name" value="IG_LIKE"/>
    <property type="match status" value="5"/>
</dbReference>
<proteinExistence type="predicted"/>
<gene>
    <name evidence="7 8 9" type="primary">LOC101854312</name>
</gene>
<keyword evidence="1" id="KW-0677">Repeat</keyword>
<dbReference type="Proteomes" id="UP000694888">
    <property type="component" value="Unplaced"/>
</dbReference>
<dbReference type="Pfam" id="PF07679">
    <property type="entry name" value="I-set"/>
    <property type="match status" value="2"/>
</dbReference>
<feature type="domain" description="Fibronectin type-III" evidence="5">
    <location>
        <begin position="1139"/>
        <end position="1251"/>
    </location>
</feature>
<evidence type="ECO:0000256" key="3">
    <source>
        <dbReference type="SAM" id="Phobius"/>
    </source>
</evidence>
<dbReference type="RefSeq" id="XP_035824248.1">
    <property type="nucleotide sequence ID" value="XM_035968355.1"/>
</dbReference>
<evidence type="ECO:0000313" key="8">
    <source>
        <dbReference type="RefSeq" id="XP_012934943.1"/>
    </source>
</evidence>
<dbReference type="PROSITE" id="PS50853">
    <property type="entry name" value="FN3"/>
    <property type="match status" value="13"/>
</dbReference>
<dbReference type="InterPro" id="IPR013098">
    <property type="entry name" value="Ig_I-set"/>
</dbReference>
<dbReference type="InterPro" id="IPR003598">
    <property type="entry name" value="Ig_sub2"/>
</dbReference>
<keyword evidence="6" id="KW-1185">Reference proteome</keyword>
<feature type="domain" description="Ig-like" evidence="4">
    <location>
        <begin position="38"/>
        <end position="123"/>
    </location>
</feature>
<reference evidence="7 8" key="1">
    <citation type="submission" date="2025-05" db="UniProtKB">
        <authorList>
            <consortium name="RefSeq"/>
        </authorList>
    </citation>
    <scope>IDENTIFICATION</scope>
</reference>
<dbReference type="GeneID" id="101854312"/>
<feature type="domain" description="Ig-like" evidence="4">
    <location>
        <begin position="434"/>
        <end position="518"/>
    </location>
</feature>
<dbReference type="SMART" id="SM00409">
    <property type="entry name" value="IG"/>
    <property type="match status" value="5"/>
</dbReference>
<feature type="domain" description="Fibronectin type-III" evidence="5">
    <location>
        <begin position="1355"/>
        <end position="1450"/>
    </location>
</feature>
<dbReference type="Pfam" id="PF13927">
    <property type="entry name" value="Ig_3"/>
    <property type="match status" value="1"/>
</dbReference>
<dbReference type="InterPro" id="IPR050964">
    <property type="entry name" value="Striated_Muscle_Regulatory"/>
</dbReference>
<dbReference type="PANTHER" id="PTHR13817:SF166">
    <property type="entry name" value="NEURONAL IGCAM-RELATED"/>
    <property type="match status" value="1"/>
</dbReference>
<feature type="transmembrane region" description="Helical" evidence="3">
    <location>
        <begin position="1973"/>
        <end position="1998"/>
    </location>
</feature>